<keyword evidence="12" id="KW-1185">Reference proteome</keyword>
<keyword evidence="10" id="KW-0732">Signal</keyword>
<protein>
    <submittedName>
        <fullName evidence="13 14">Protocadherin Fat 4</fullName>
    </submittedName>
</protein>
<evidence type="ECO:0000256" key="2">
    <source>
        <dbReference type="ARBA" id="ARBA00022692"/>
    </source>
</evidence>
<dbReference type="CDD" id="cd11304">
    <property type="entry name" value="Cadherin_repeat"/>
    <property type="match status" value="9"/>
</dbReference>
<evidence type="ECO:0000313" key="14">
    <source>
        <dbReference type="RefSeq" id="XP_046593813.1"/>
    </source>
</evidence>
<keyword evidence="5" id="KW-0130">Cell adhesion</keyword>
<evidence type="ECO:0000256" key="6">
    <source>
        <dbReference type="ARBA" id="ARBA00022989"/>
    </source>
</evidence>
<evidence type="ECO:0000256" key="10">
    <source>
        <dbReference type="SAM" id="SignalP"/>
    </source>
</evidence>
<feature type="domain" description="Cadherin" evidence="11">
    <location>
        <begin position="820"/>
        <end position="938"/>
    </location>
</feature>
<feature type="domain" description="Cadherin" evidence="11">
    <location>
        <begin position="1297"/>
        <end position="1408"/>
    </location>
</feature>
<feature type="domain" description="Cadherin" evidence="11">
    <location>
        <begin position="484"/>
        <end position="583"/>
    </location>
</feature>
<feature type="domain" description="Cadherin" evidence="11">
    <location>
        <begin position="1064"/>
        <end position="1179"/>
    </location>
</feature>
<dbReference type="KEGG" id="nlo:107222997"/>
<feature type="domain" description="Cadherin" evidence="11">
    <location>
        <begin position="584"/>
        <end position="712"/>
    </location>
</feature>
<sequence>MAAEVCLGLLISLAFCIGTTTASDWSTPPFVSPDPIDDAVTFSGYSSTQSQTNILLDEEVSYNVTIAQLAYTGTDTPTLGRFENSKSNLLLGAVFEQDAEGVWQLVITEAQDYETEAMQNYRFYVVAGEESHKIALNIQNIDDNAPVIQADGTSCSVEENWSGTTNCSFLVTDADGWIDEVTFAITATPTSGTGMFSMVTEAIASTTMQINAYLQVDEELDYETITMYLLVIVAEDGAGNQGSASYIVQVIDMPDEAPTWTNIFSAANIYEKSTNYFEVSAIDGDIGINADISYSITTADGQEEYFVVNSTSGEITINPIDRDTLATEVFRFTIVAYETLDESSSVNSTIIIIVEDINDHTPEIAPDELSISILEETYMTLSFNESITITDPDLAENAQFTVALTDESEVGWSSAFLIIPTSGYQSGVFTISVSNSSALDYEDEDWRSMTLQIVATEVANTSHIGVRNVTIELINWNDEYPIFEDSEMSVEVAEDVEMGYYIASMLATDRDVDDNVTHAIVSQRTLTIDAVTGNITTAQDAALDYETIPIVIVQVTATDLGSHVAYATLTINVIDVNDVPPTLTMPRTNPTIYEEGDTGEEVNTTITATDVDTDAYLVFSIDWDSSYAYKSGVIVDEDVYTGTLEIETSYPENSTLYAEATLVVAGRLDYEQFDVMYLTIVVTDETTVHNDNYTTALLTLRILDINDNAPIFDDYTAMSVTENQVTNTLIGNVYATDADGSGYNTVTYYIVPANDTAEDLVWINSTTGVIRVDTDGAIDAETYEYLYFTVYASDSLYNTSLDIEIYVTDLNDETPYLNTDEYNSTVYLREKSESETEIMTVFAGDDDRTSPYNNVSYLINSDYSSLLQYFSMGKYTGLLEVSLSDGYELDRDFGTSNFTVYLVLRDNYLDEDVTWNSNSITTSVNVILTDINDQIPELPDLSDPAATVSESTEAGTLVLTVVAEDYDEPNTDNTRVFYEILSVTPEDNSTVLDDDCAVPFMVETQNQTTALIYANCSLKGYYGTWAVELYAEDLGTDPSSQNDTRTYNIYVEDYNYNDPVITYPTANKSIRLSRTQTANSQLYSYDLSYLSDFTATDEDSGLSGTVTFALTGSDTAIEYFTLVSTGTYTAQLQLLTVPTDLEDNYTYEIEISVTDGGTPNRTTTQTNTVIFISTEGPEFSENDWTVWFKENTTGVGTSVTIPEATDMVNIDADEEDLVTIYYYFTSEDGDMSYFNLDSETRNMTLTTALDREEQETLSLFVVATTSSEGVPESPREAATLNITVIVVDVNDNPPTFESSAYYGGVSPEDEVDKVILTVVATDPDLNETLTYYMDDDSMSYSDDSISSITDPFILDSETGELTLQFVPLSTMAGYFDFTVTVHDAVNNTDTANIKVYVIAESNRVEFTFQNTVTELTEETAFVISSFADAFGYICNIDYVTKALDDDEVTSLDNETVVTTHFINEDTNLPVTSDVIILASNDLQTITNLKVTLLTRSLILIDVPSSSSSTTDTVEYIIQSVLIVLCVLLFVCCIALLTAYIIKTKQLTDRLDKLAVTNFGSQNSGLNKIGTVPMTNKFALEGSNPMWNTQEKMPEDRISQYSNDSDLIGIENHPNFSYSNNGFSGENAWSEGPRESVNPVMNQFEARSDNRMPMFLQQNRNVPTTEL</sequence>
<dbReference type="PANTHER" id="PTHR24025">
    <property type="entry name" value="DESMOGLEIN FAMILY MEMBER"/>
    <property type="match status" value="1"/>
</dbReference>
<dbReference type="InterPro" id="IPR015919">
    <property type="entry name" value="Cadherin-like_sf"/>
</dbReference>
<evidence type="ECO:0000256" key="5">
    <source>
        <dbReference type="ARBA" id="ARBA00022889"/>
    </source>
</evidence>
<evidence type="ECO:0000313" key="13">
    <source>
        <dbReference type="RefSeq" id="XP_015518045.2"/>
    </source>
</evidence>
<dbReference type="RefSeq" id="XP_046593813.1">
    <property type="nucleotide sequence ID" value="XM_046737857.1"/>
</dbReference>
<dbReference type="SMART" id="SM00112">
    <property type="entry name" value="CA"/>
    <property type="match status" value="11"/>
</dbReference>
<evidence type="ECO:0000256" key="9">
    <source>
        <dbReference type="SAM" id="Phobius"/>
    </source>
</evidence>
<evidence type="ECO:0000256" key="1">
    <source>
        <dbReference type="ARBA" id="ARBA00004370"/>
    </source>
</evidence>
<dbReference type="OrthoDB" id="6379298at2759"/>
<feature type="signal peptide" evidence="10">
    <location>
        <begin position="1"/>
        <end position="22"/>
    </location>
</feature>
<dbReference type="PROSITE" id="PS00232">
    <property type="entry name" value="CADHERIN_1"/>
    <property type="match status" value="3"/>
</dbReference>
<organism evidence="12 13">
    <name type="scientific">Neodiprion lecontei</name>
    <name type="common">Redheaded pine sawfly</name>
    <dbReference type="NCBI Taxonomy" id="441921"/>
    <lineage>
        <taxon>Eukaryota</taxon>
        <taxon>Metazoa</taxon>
        <taxon>Ecdysozoa</taxon>
        <taxon>Arthropoda</taxon>
        <taxon>Hexapoda</taxon>
        <taxon>Insecta</taxon>
        <taxon>Pterygota</taxon>
        <taxon>Neoptera</taxon>
        <taxon>Endopterygota</taxon>
        <taxon>Hymenoptera</taxon>
        <taxon>Tenthredinoidea</taxon>
        <taxon>Diprionidae</taxon>
        <taxon>Diprioninae</taxon>
        <taxon>Neodiprion</taxon>
    </lineage>
</organism>
<dbReference type="SUPFAM" id="SSF49313">
    <property type="entry name" value="Cadherin-like"/>
    <property type="match status" value="11"/>
</dbReference>
<dbReference type="Proteomes" id="UP000829291">
    <property type="component" value="Chromosome 4"/>
</dbReference>
<dbReference type="PROSITE" id="PS50268">
    <property type="entry name" value="CADHERIN_2"/>
    <property type="match status" value="11"/>
</dbReference>
<dbReference type="InterPro" id="IPR020894">
    <property type="entry name" value="Cadherin_CS"/>
</dbReference>
<feature type="domain" description="Cadherin" evidence="11">
    <location>
        <begin position="365"/>
        <end position="483"/>
    </location>
</feature>
<feature type="domain" description="Cadherin" evidence="11">
    <location>
        <begin position="1196"/>
        <end position="1296"/>
    </location>
</feature>
<keyword evidence="6 9" id="KW-1133">Transmembrane helix</keyword>
<evidence type="ECO:0000259" key="11">
    <source>
        <dbReference type="PROSITE" id="PS50268"/>
    </source>
</evidence>
<dbReference type="GeneID" id="107222997"/>
<evidence type="ECO:0000256" key="8">
    <source>
        <dbReference type="PROSITE-ProRule" id="PRU00043"/>
    </source>
</evidence>
<keyword evidence="7 9" id="KW-0472">Membrane</keyword>
<feature type="domain" description="Cadherin" evidence="11">
    <location>
        <begin position="279"/>
        <end position="364"/>
    </location>
</feature>
<accession>A0A6J0BUB2</accession>
<evidence type="ECO:0000313" key="12">
    <source>
        <dbReference type="Proteomes" id="UP000829291"/>
    </source>
</evidence>
<dbReference type="RefSeq" id="XP_015518045.2">
    <property type="nucleotide sequence ID" value="XM_015662559.2"/>
</dbReference>
<reference evidence="13 14" key="1">
    <citation type="submission" date="2025-05" db="UniProtKB">
        <authorList>
            <consortium name="RefSeq"/>
        </authorList>
    </citation>
    <scope>IDENTIFICATION</scope>
    <source>
        <tissue evidence="13 14">Thorax and Abdomen</tissue>
    </source>
</reference>
<dbReference type="InterPro" id="IPR002126">
    <property type="entry name" value="Cadherin-like_dom"/>
</dbReference>
<dbReference type="PRINTS" id="PR00205">
    <property type="entry name" value="CADHERIN"/>
</dbReference>
<dbReference type="GO" id="GO:0005509">
    <property type="term" value="F:calcium ion binding"/>
    <property type="evidence" value="ECO:0007669"/>
    <property type="project" value="UniProtKB-UniRule"/>
</dbReference>
<comment type="subcellular location">
    <subcellularLocation>
        <location evidence="1">Membrane</location>
    </subcellularLocation>
</comment>
<dbReference type="Pfam" id="PF00028">
    <property type="entry name" value="Cadherin"/>
    <property type="match status" value="2"/>
</dbReference>
<dbReference type="PANTHER" id="PTHR24025:SF31">
    <property type="entry name" value="NEURAL-CADHERIN"/>
    <property type="match status" value="1"/>
</dbReference>
<evidence type="ECO:0000256" key="7">
    <source>
        <dbReference type="ARBA" id="ARBA00023136"/>
    </source>
</evidence>
<keyword evidence="4 8" id="KW-0106">Calcium</keyword>
<feature type="chain" id="PRO_5045019077" evidence="10">
    <location>
        <begin position="23"/>
        <end position="1666"/>
    </location>
</feature>
<evidence type="ECO:0000256" key="3">
    <source>
        <dbReference type="ARBA" id="ARBA00022737"/>
    </source>
</evidence>
<name>A0A6J0BUB2_NEOLC</name>
<keyword evidence="3" id="KW-0677">Repeat</keyword>
<proteinExistence type="predicted"/>
<evidence type="ECO:0000256" key="4">
    <source>
        <dbReference type="ARBA" id="ARBA00022837"/>
    </source>
</evidence>
<dbReference type="InterPro" id="IPR050971">
    <property type="entry name" value="Cadherin-domain_protein"/>
</dbReference>
<dbReference type="GO" id="GO:0005886">
    <property type="term" value="C:plasma membrane"/>
    <property type="evidence" value="ECO:0007669"/>
    <property type="project" value="InterPro"/>
</dbReference>
<feature type="transmembrane region" description="Helical" evidence="9">
    <location>
        <begin position="1515"/>
        <end position="1541"/>
    </location>
</feature>
<dbReference type="GO" id="GO:0007156">
    <property type="term" value="P:homophilic cell adhesion via plasma membrane adhesion molecules"/>
    <property type="evidence" value="ECO:0007669"/>
    <property type="project" value="InterPro"/>
</dbReference>
<keyword evidence="2 9" id="KW-0812">Transmembrane</keyword>
<feature type="domain" description="Cadherin" evidence="11">
    <location>
        <begin position="712"/>
        <end position="817"/>
    </location>
</feature>
<feature type="domain" description="Cadherin" evidence="11">
    <location>
        <begin position="940"/>
        <end position="1061"/>
    </location>
</feature>
<feature type="domain" description="Cadherin" evidence="11">
    <location>
        <begin position="158"/>
        <end position="260"/>
    </location>
</feature>
<dbReference type="InParanoid" id="A0A6J0BUB2"/>
<gene>
    <name evidence="13 14" type="primary">LOC107222997</name>
</gene>
<dbReference type="Gene3D" id="2.60.40.60">
    <property type="entry name" value="Cadherins"/>
    <property type="match status" value="11"/>
</dbReference>